<keyword evidence="13 17" id="KW-0472">Membrane</keyword>
<comment type="subcellular location">
    <subcellularLocation>
        <location evidence="1">Cell membrane</location>
        <topology evidence="1">Single-pass type I membrane protein</topology>
    </subcellularLocation>
</comment>
<evidence type="ECO:0000256" key="1">
    <source>
        <dbReference type="ARBA" id="ARBA00004251"/>
    </source>
</evidence>
<dbReference type="GO" id="GO:0030246">
    <property type="term" value="F:carbohydrate binding"/>
    <property type="evidence" value="ECO:0007669"/>
    <property type="project" value="UniProtKB-KW"/>
</dbReference>
<evidence type="ECO:0000256" key="6">
    <source>
        <dbReference type="ARBA" id="ARBA00022692"/>
    </source>
</evidence>
<evidence type="ECO:0000256" key="12">
    <source>
        <dbReference type="ARBA" id="ARBA00022989"/>
    </source>
</evidence>
<dbReference type="Proteomes" id="UP001237642">
    <property type="component" value="Unassembled WGS sequence"/>
</dbReference>
<evidence type="ECO:0000256" key="14">
    <source>
        <dbReference type="ARBA" id="ARBA00023170"/>
    </source>
</evidence>
<keyword evidence="20" id="KW-1185">Reference proteome</keyword>
<evidence type="ECO:0000256" key="15">
    <source>
        <dbReference type="ARBA" id="ARBA00023180"/>
    </source>
</evidence>
<dbReference type="InterPro" id="IPR050528">
    <property type="entry name" value="L-type_Lectin-RKs"/>
</dbReference>
<dbReference type="EMBL" id="JAUIZM010000005">
    <property type="protein sequence ID" value="KAK1386157.1"/>
    <property type="molecule type" value="Genomic_DNA"/>
</dbReference>
<evidence type="ECO:0000256" key="10">
    <source>
        <dbReference type="ARBA" id="ARBA00022777"/>
    </source>
</evidence>
<dbReference type="GO" id="GO:0004672">
    <property type="term" value="F:protein kinase activity"/>
    <property type="evidence" value="ECO:0007669"/>
    <property type="project" value="InterPro"/>
</dbReference>
<keyword evidence="5" id="KW-0808">Transferase</keyword>
<dbReference type="Gene3D" id="2.60.120.200">
    <property type="match status" value="1"/>
</dbReference>
<dbReference type="InterPro" id="IPR001220">
    <property type="entry name" value="Legume_lectin_dom"/>
</dbReference>
<keyword evidence="9 16" id="KW-0547">Nucleotide-binding</keyword>
<dbReference type="InterPro" id="IPR011009">
    <property type="entry name" value="Kinase-like_dom_sf"/>
</dbReference>
<keyword evidence="10 19" id="KW-0418">Kinase</keyword>
<dbReference type="FunFam" id="3.30.200.20:FF:000168">
    <property type="entry name" value="L-type lectin-domain containing receptor kinase IX.1"/>
    <property type="match status" value="1"/>
</dbReference>
<dbReference type="PROSITE" id="PS00107">
    <property type="entry name" value="PROTEIN_KINASE_ATP"/>
    <property type="match status" value="1"/>
</dbReference>
<keyword evidence="6 17" id="KW-0812">Transmembrane</keyword>
<dbReference type="InterPro" id="IPR008271">
    <property type="entry name" value="Ser/Thr_kinase_AS"/>
</dbReference>
<dbReference type="SUPFAM" id="SSF56112">
    <property type="entry name" value="Protein kinase-like (PK-like)"/>
    <property type="match status" value="1"/>
</dbReference>
<feature type="transmembrane region" description="Helical" evidence="17">
    <location>
        <begin position="290"/>
        <end position="313"/>
    </location>
</feature>
<keyword evidence="4" id="KW-1003">Cell membrane</keyword>
<keyword evidence="12 17" id="KW-1133">Transmembrane helix</keyword>
<evidence type="ECO:0000256" key="9">
    <source>
        <dbReference type="ARBA" id="ARBA00022741"/>
    </source>
</evidence>
<protein>
    <submittedName>
        <fullName evidence="19">Clade XVII lectin receptor kinase</fullName>
    </submittedName>
</protein>
<keyword evidence="11 16" id="KW-0067">ATP-binding</keyword>
<dbReference type="PANTHER" id="PTHR27007">
    <property type="match status" value="1"/>
</dbReference>
<comment type="similarity">
    <text evidence="3">In the C-terminal section; belongs to the protein kinase superfamily. Ser/Thr protein kinase family.</text>
</comment>
<evidence type="ECO:0000256" key="2">
    <source>
        <dbReference type="ARBA" id="ARBA00008536"/>
    </source>
</evidence>
<feature type="binding site" evidence="16">
    <location>
        <position position="386"/>
    </location>
    <ligand>
        <name>ATP</name>
        <dbReference type="ChEBI" id="CHEBI:30616"/>
    </ligand>
</feature>
<dbReference type="InterPro" id="IPR000985">
    <property type="entry name" value="Lectin_LegA_CS"/>
</dbReference>
<dbReference type="PROSITE" id="PS00108">
    <property type="entry name" value="PROTEIN_KINASE_ST"/>
    <property type="match status" value="1"/>
</dbReference>
<dbReference type="AlphaFoldDB" id="A0AAD8IKP7"/>
<dbReference type="InterPro" id="IPR017441">
    <property type="entry name" value="Protein_kinase_ATP_BS"/>
</dbReference>
<reference evidence="19" key="1">
    <citation type="submission" date="2023-02" db="EMBL/GenBank/DDBJ databases">
        <title>Genome of toxic invasive species Heracleum sosnowskyi carries increased number of genes despite the absence of recent whole-genome duplications.</title>
        <authorList>
            <person name="Schelkunov M."/>
            <person name="Shtratnikova V."/>
            <person name="Makarenko M."/>
            <person name="Klepikova A."/>
            <person name="Omelchenko D."/>
            <person name="Novikova G."/>
            <person name="Obukhova E."/>
            <person name="Bogdanov V."/>
            <person name="Penin A."/>
            <person name="Logacheva M."/>
        </authorList>
    </citation>
    <scope>NUCLEOTIDE SEQUENCE</scope>
    <source>
        <strain evidence="19">Hsosn_3</strain>
        <tissue evidence="19">Leaf</tissue>
    </source>
</reference>
<evidence type="ECO:0000256" key="4">
    <source>
        <dbReference type="ARBA" id="ARBA00022475"/>
    </source>
</evidence>
<dbReference type="Gene3D" id="3.30.200.20">
    <property type="entry name" value="Phosphorylase Kinase, domain 1"/>
    <property type="match status" value="1"/>
</dbReference>
<keyword evidence="14 19" id="KW-0675">Receptor</keyword>
<proteinExistence type="inferred from homology"/>
<dbReference type="Pfam" id="PF00069">
    <property type="entry name" value="Pkinase"/>
    <property type="match status" value="1"/>
</dbReference>
<evidence type="ECO:0000256" key="16">
    <source>
        <dbReference type="PROSITE-ProRule" id="PRU10141"/>
    </source>
</evidence>
<dbReference type="InterPro" id="IPR013320">
    <property type="entry name" value="ConA-like_dom_sf"/>
</dbReference>
<name>A0AAD8IKP7_9APIA</name>
<dbReference type="InterPro" id="IPR000719">
    <property type="entry name" value="Prot_kinase_dom"/>
</dbReference>
<evidence type="ECO:0000313" key="19">
    <source>
        <dbReference type="EMBL" id="KAK1386157.1"/>
    </source>
</evidence>
<reference evidence="19" key="2">
    <citation type="submission" date="2023-05" db="EMBL/GenBank/DDBJ databases">
        <authorList>
            <person name="Schelkunov M.I."/>
        </authorList>
    </citation>
    <scope>NUCLEOTIDE SEQUENCE</scope>
    <source>
        <strain evidence="19">Hsosn_3</strain>
        <tissue evidence="19">Leaf</tissue>
    </source>
</reference>
<evidence type="ECO:0000256" key="5">
    <source>
        <dbReference type="ARBA" id="ARBA00022679"/>
    </source>
</evidence>
<dbReference type="GO" id="GO:0002229">
    <property type="term" value="P:defense response to oomycetes"/>
    <property type="evidence" value="ECO:0007669"/>
    <property type="project" value="UniProtKB-ARBA"/>
</dbReference>
<comment type="caution">
    <text evidence="19">The sequence shown here is derived from an EMBL/GenBank/DDBJ whole genome shotgun (WGS) entry which is preliminary data.</text>
</comment>
<keyword evidence="15" id="KW-0325">Glycoprotein</keyword>
<dbReference type="Gene3D" id="1.10.510.10">
    <property type="entry name" value="Transferase(Phosphotransferase) domain 1"/>
    <property type="match status" value="1"/>
</dbReference>
<evidence type="ECO:0000313" key="20">
    <source>
        <dbReference type="Proteomes" id="UP001237642"/>
    </source>
</evidence>
<feature type="domain" description="Protein kinase" evidence="18">
    <location>
        <begin position="357"/>
        <end position="627"/>
    </location>
</feature>
<organism evidence="19 20">
    <name type="scientific">Heracleum sosnowskyi</name>
    <dbReference type="NCBI Taxonomy" id="360622"/>
    <lineage>
        <taxon>Eukaryota</taxon>
        <taxon>Viridiplantae</taxon>
        <taxon>Streptophyta</taxon>
        <taxon>Embryophyta</taxon>
        <taxon>Tracheophyta</taxon>
        <taxon>Spermatophyta</taxon>
        <taxon>Magnoliopsida</taxon>
        <taxon>eudicotyledons</taxon>
        <taxon>Gunneridae</taxon>
        <taxon>Pentapetalae</taxon>
        <taxon>asterids</taxon>
        <taxon>campanulids</taxon>
        <taxon>Apiales</taxon>
        <taxon>Apiaceae</taxon>
        <taxon>Apioideae</taxon>
        <taxon>apioid superclade</taxon>
        <taxon>Tordylieae</taxon>
        <taxon>Tordyliinae</taxon>
        <taxon>Heracleum</taxon>
    </lineage>
</organism>
<dbReference type="PROSITE" id="PS00308">
    <property type="entry name" value="LECTIN_LEGUME_ALPHA"/>
    <property type="match status" value="1"/>
</dbReference>
<sequence length="692" mass="76485">MVYSFIIRSLIFLSTIHLGTTLNFSISSFSSNIQNDNITLERDASAASQAIFLTRSITGESTDGSIGRATYNQPMLLWDKASRNLTDFTTHFTFVINSQGRTSYGDGIVFFLAPNGSKAPENATNGEGLGLIADDQPFDKPDNKFVAVEFDIFNNTWDPQNSNIEHVGVDINSLKSEVTVSWLNSSSSIVNGWTNEAWISYVSSSKNLSLIFRTIGTNTKNQSLHFVVDLRDYLPEWVTFGFSAAAGYQVAIHRITSWQFYSSLESNIDVTDPGVEGSSPSTTKTNKTGLVVGLAVGGSVILCSSALGIYIILRKKKREETEDDILVEDDSMDGEFEKGTGPKRFSYHSLAQATNNFSQQQKLGEGGFGGVYKGFSKELNCYVAVKRVSGDSSQGIKEYASEVKIISRLRHKNLVQLIGWCHEQGNLILVYEYMQNGSLDSHLFKGQSFLSWRVRYKIAQGLASVLLYLHEEWEQCVVHRDIKSSNVMLDSNFNTKLGDFGLARLVDHDKGAQTTIVAGTRGYMAPECFVTGQASRESDVFSFGVVALEIACGRKPIDPKLEENQRELVKWVWDLYGVEQILEAADPKLSRDYDEQEMKRLMIIGLWCAHPDSTIRPSIRQAIHALNLDAPLPNLPPMMPVATYSTPLNLSSGSLRYDVATTQTSSQTRSSGYSNDTGSSFSASAALLSNTR</sequence>
<dbReference type="Pfam" id="PF00139">
    <property type="entry name" value="Lectin_legB"/>
    <property type="match status" value="1"/>
</dbReference>
<dbReference type="PROSITE" id="PS50011">
    <property type="entry name" value="PROTEIN_KINASE_DOM"/>
    <property type="match status" value="1"/>
</dbReference>
<dbReference type="GO" id="GO:0005524">
    <property type="term" value="F:ATP binding"/>
    <property type="evidence" value="ECO:0007669"/>
    <property type="project" value="UniProtKB-UniRule"/>
</dbReference>
<evidence type="ECO:0000256" key="7">
    <source>
        <dbReference type="ARBA" id="ARBA00022729"/>
    </source>
</evidence>
<evidence type="ECO:0000256" key="11">
    <source>
        <dbReference type="ARBA" id="ARBA00022840"/>
    </source>
</evidence>
<accession>A0AAD8IKP7</accession>
<comment type="similarity">
    <text evidence="2">In the N-terminal section; belongs to the leguminous lectin family.</text>
</comment>
<dbReference type="CDD" id="cd06899">
    <property type="entry name" value="lectin_legume_LecRK_Arcelin_ConA"/>
    <property type="match status" value="1"/>
</dbReference>
<evidence type="ECO:0000256" key="3">
    <source>
        <dbReference type="ARBA" id="ARBA00010217"/>
    </source>
</evidence>
<keyword evidence="8" id="KW-0430">Lectin</keyword>
<dbReference type="SUPFAM" id="SSF49899">
    <property type="entry name" value="Concanavalin A-like lectins/glucanases"/>
    <property type="match status" value="1"/>
</dbReference>
<evidence type="ECO:0000256" key="8">
    <source>
        <dbReference type="ARBA" id="ARBA00022734"/>
    </source>
</evidence>
<keyword evidence="7" id="KW-0732">Signal</keyword>
<evidence type="ECO:0000256" key="13">
    <source>
        <dbReference type="ARBA" id="ARBA00023136"/>
    </source>
</evidence>
<dbReference type="GO" id="GO:0005886">
    <property type="term" value="C:plasma membrane"/>
    <property type="evidence" value="ECO:0007669"/>
    <property type="project" value="UniProtKB-SubCell"/>
</dbReference>
<evidence type="ECO:0000259" key="18">
    <source>
        <dbReference type="PROSITE" id="PS50011"/>
    </source>
</evidence>
<dbReference type="SMART" id="SM00220">
    <property type="entry name" value="S_TKc"/>
    <property type="match status" value="1"/>
</dbReference>
<dbReference type="FunFam" id="1.10.510.10:FF:000240">
    <property type="entry name" value="Lectin-domain containing receptor kinase A4.3"/>
    <property type="match status" value="1"/>
</dbReference>
<gene>
    <name evidence="19" type="ORF">POM88_023892</name>
</gene>
<evidence type="ECO:0000256" key="17">
    <source>
        <dbReference type="SAM" id="Phobius"/>
    </source>
</evidence>